<sequence length="938" mass="100778">MYRNQFRPDRFNEHTNTARRPGRGCASGTHHWVVSGGRGNAAPGARPRSPPNRSVRPGTVQQYRPRSPACVVPQGNTPVENAADTRTEPVNQASLGSLEKQKPPNVPHQSDVLNLDSAKGARAADSSTPTIHSEGHPSTAFTLQFGTLSPGVINTQCDPCSASAPSDITEKKHEKEQQKQEATDNCRTDLIDKYDSVPATASSNSCKVPEPELPQTPVLHSAPPADKVCMDSCKVFPRNPSSPTHQQWQKQDTRKDMISVSQSDTVNKYPAMKPRMSVQIPPPYTPNVAPPPFILPVNGRPLPVTFQQKQPQVPVEFRGPGIQMQPIGSVSGSLPMKMAMPMGNAPHVPPFFVHGAQPGALQQPAFIHQGQGLGCAPPASPHLSQLGNMRITQDLPQQQPRSCDEQKRTVRITHPDTHEELMLNRRGHSYMDAASGQMPLHNMNQLAQPVPTFSPLQKVYYGPNVYNTGHIYLPNASTVPVSNRQMCPKMHPSRHTFDPTINNQAITSISPPVPNPWLDASSRPPTNLRSSSEVSNFKGLLSSDLSAPSQGALKPPTSSLVGKNEFSSQTSIPTCMAETPTSLKFSGEANLKLPAAKSGVHCSTSPHSVLAQQAQSSPALVDHATSVAGPQIINLTQACVAHGTSSVQAKPMVVEESSPAPTVTSSCGAKGQLHHIVPLQSETSLDTEASVGSKNSKYEGNSILGKPPLLYTQEVLSPKFPTTSLFTEDLKDKVNPDPFPEETSGANCSVTSQIQDVMSQDHIVNAEVVCSKSKAEKVDVTIPGAASGSENGTDVSKLLKFPASAESSLSENKRKDGIQYSASFPGITAIVSDSTSPRRKMEHENIDSGVFSDHCPSSATSIVQTKKSVLEATRSKTAHGRRKKRKEIPKADGQKSSGIYSASGEQLGNTVQRCISDNSVVNLFVAPSVFRLVMAYEV</sequence>
<dbReference type="EnsemblPlants" id="AVESA.00010b.r2.2AG0232350.1">
    <property type="protein sequence ID" value="AVESA.00010b.r2.2AG0232350.1.CDS"/>
    <property type="gene ID" value="AVESA.00010b.r2.2AG0232350"/>
</dbReference>
<organism evidence="1 2">
    <name type="scientific">Avena sativa</name>
    <name type="common">Oat</name>
    <dbReference type="NCBI Taxonomy" id="4498"/>
    <lineage>
        <taxon>Eukaryota</taxon>
        <taxon>Viridiplantae</taxon>
        <taxon>Streptophyta</taxon>
        <taxon>Embryophyta</taxon>
        <taxon>Tracheophyta</taxon>
        <taxon>Spermatophyta</taxon>
        <taxon>Magnoliopsida</taxon>
        <taxon>Liliopsida</taxon>
        <taxon>Poales</taxon>
        <taxon>Poaceae</taxon>
        <taxon>BOP clade</taxon>
        <taxon>Pooideae</taxon>
        <taxon>Poodae</taxon>
        <taxon>Poeae</taxon>
        <taxon>Poeae Chloroplast Group 1 (Aveneae type)</taxon>
        <taxon>Aveninae</taxon>
        <taxon>Avena</taxon>
    </lineage>
</organism>
<accession>A0ACD5UDC9</accession>
<protein>
    <submittedName>
        <fullName evidence="1">Uncharacterized protein</fullName>
    </submittedName>
</protein>
<keyword evidence="2" id="KW-1185">Reference proteome</keyword>
<evidence type="ECO:0000313" key="2">
    <source>
        <dbReference type="Proteomes" id="UP001732700"/>
    </source>
</evidence>
<reference evidence="1" key="2">
    <citation type="submission" date="2025-09" db="UniProtKB">
        <authorList>
            <consortium name="EnsemblPlants"/>
        </authorList>
    </citation>
    <scope>IDENTIFICATION</scope>
</reference>
<evidence type="ECO:0000313" key="1">
    <source>
        <dbReference type="EnsemblPlants" id="AVESA.00010b.r2.2AG0232350.1.CDS"/>
    </source>
</evidence>
<dbReference type="Proteomes" id="UP001732700">
    <property type="component" value="Chromosome 2A"/>
</dbReference>
<name>A0ACD5UDC9_AVESA</name>
<reference evidence="1" key="1">
    <citation type="submission" date="2021-05" db="EMBL/GenBank/DDBJ databases">
        <authorList>
            <person name="Scholz U."/>
            <person name="Mascher M."/>
            <person name="Fiebig A."/>
        </authorList>
    </citation>
    <scope>NUCLEOTIDE SEQUENCE [LARGE SCALE GENOMIC DNA]</scope>
</reference>
<proteinExistence type="predicted"/>